<dbReference type="InterPro" id="IPR005788">
    <property type="entry name" value="PDI_thioredoxin-like_dom"/>
</dbReference>
<dbReference type="Proteomes" id="UP000187283">
    <property type="component" value="Unassembled WGS sequence"/>
</dbReference>
<dbReference type="InterPro" id="IPR005792">
    <property type="entry name" value="Prot_disulphide_isomerase"/>
</dbReference>
<evidence type="ECO:0000256" key="11">
    <source>
        <dbReference type="ARBA" id="ARBA00023284"/>
    </source>
</evidence>
<dbReference type="EC" id="5.3.4.1" evidence="5 14"/>
<keyword evidence="10 14" id="KW-0413">Isomerase</keyword>
<comment type="function">
    <text evidence="2">Participates in the folding of proteins containing disulfide bonds, may be involved in glycosylation, prolyl hydroxylation and triglyceride transfer.</text>
</comment>
<keyword evidence="7" id="KW-0677">Repeat</keyword>
<dbReference type="PANTHER" id="PTHR18929">
    <property type="entry name" value="PROTEIN DISULFIDE ISOMERASE"/>
    <property type="match status" value="1"/>
</dbReference>
<dbReference type="FunFam" id="3.40.30.10:FF:000017">
    <property type="entry name" value="Protein disulfide-isomerase A4"/>
    <property type="match status" value="1"/>
</dbReference>
<dbReference type="Gene3D" id="3.40.30.10">
    <property type="entry name" value="Glutaredoxin"/>
    <property type="match status" value="4"/>
</dbReference>
<name>A0A1R1Y183_9FUNG</name>
<evidence type="ECO:0000256" key="2">
    <source>
        <dbReference type="ARBA" id="ARBA00002692"/>
    </source>
</evidence>
<dbReference type="InterPro" id="IPR036249">
    <property type="entry name" value="Thioredoxin-like_sf"/>
</dbReference>
<evidence type="ECO:0000256" key="13">
    <source>
        <dbReference type="RuleBase" id="RU004208"/>
    </source>
</evidence>
<evidence type="ECO:0000256" key="12">
    <source>
        <dbReference type="PIRSR" id="PIRSR605792-51"/>
    </source>
</evidence>
<comment type="catalytic activity">
    <reaction evidence="1 14">
        <text>Catalyzes the rearrangement of -S-S- bonds in proteins.</text>
        <dbReference type="EC" id="5.3.4.1"/>
    </reaction>
</comment>
<sequence length="551" mass="62153">MKFAPKNIFLIGTLALGLLATTYADAPEAEAKPEAEKSAENAAETAVKVLYSTNFDEFIKENPLSLIKFYAPWCGHCKTLAPEFDAASLSLKEDSIALGKVDCTTETELCDKYDIKGFPTLYVFNKGEKFDFKGTRKADSIINYMKKQLLPAVTELTSDNFDKFSKSDRVVVVANYKKDSEDLKLFNEIAATLRDDYVFGSIADSDSKLAEAEFKDQGIKVYRSFDETISFTDKLEKDALVKFLENSAVEVLDEISGDNYQIFMKSGLPLGFMFYESNHDEKDKDDAKIVQAAKTEVKDKIKASLLDVAKEFRDKFHFVFIDAAKFGGMAESMGIEKKWPAFAFQDQNTQIKHVMPQDQELNKENFRKFIEGVSSGEIKPTYKSEPIPETNDAPVKVLVNKNFNSIVFDETKDVLVELYAPWCGHCKKLEPTYNELAELSQKFSNVVIAKMDATLNDLPAEKHTFPLEGFPTLYFVKGKTNEVFQYEGDRSLSSLIIFIQKHSSEKIDYKYDHSKDEKKAEAEAEAEAQADAEAGEAPIDVEDEKVQRDEL</sequence>
<comment type="caution">
    <text evidence="17">The sequence shown here is derived from an EMBL/GenBank/DDBJ whole genome shotgun (WGS) entry which is preliminary data.</text>
</comment>
<keyword evidence="8" id="KW-0256">Endoplasmic reticulum</keyword>
<dbReference type="CDD" id="cd02961">
    <property type="entry name" value="PDI_a_family"/>
    <property type="match status" value="1"/>
</dbReference>
<dbReference type="PRINTS" id="PR00421">
    <property type="entry name" value="THIOREDOXIN"/>
</dbReference>
<gene>
    <name evidence="17" type="ORF">AYI70_g4029</name>
</gene>
<evidence type="ECO:0000256" key="3">
    <source>
        <dbReference type="ARBA" id="ARBA00004319"/>
    </source>
</evidence>
<dbReference type="EMBL" id="LSSN01001209">
    <property type="protein sequence ID" value="OMJ20564.1"/>
    <property type="molecule type" value="Genomic_DNA"/>
</dbReference>
<evidence type="ECO:0000256" key="5">
    <source>
        <dbReference type="ARBA" id="ARBA00012723"/>
    </source>
</evidence>
<evidence type="ECO:0000313" key="18">
    <source>
        <dbReference type="Proteomes" id="UP000187283"/>
    </source>
</evidence>
<dbReference type="GO" id="GO:0034976">
    <property type="term" value="P:response to endoplasmic reticulum stress"/>
    <property type="evidence" value="ECO:0007669"/>
    <property type="project" value="TreeGrafter"/>
</dbReference>
<accession>A0A1R1Y183</accession>
<dbReference type="GO" id="GO:0006457">
    <property type="term" value="P:protein folding"/>
    <property type="evidence" value="ECO:0007669"/>
    <property type="project" value="TreeGrafter"/>
</dbReference>
<evidence type="ECO:0000313" key="17">
    <source>
        <dbReference type="EMBL" id="OMJ20564.1"/>
    </source>
</evidence>
<dbReference type="Pfam" id="PF00085">
    <property type="entry name" value="Thioredoxin"/>
    <property type="match status" value="2"/>
</dbReference>
<dbReference type="Pfam" id="PF13848">
    <property type="entry name" value="Thioredoxin_6"/>
    <property type="match status" value="1"/>
</dbReference>
<feature type="disulfide bond" description="Redox-active" evidence="12">
    <location>
        <begin position="423"/>
        <end position="426"/>
    </location>
</feature>
<dbReference type="NCBIfam" id="TIGR01126">
    <property type="entry name" value="pdi_dom"/>
    <property type="match status" value="2"/>
</dbReference>
<organism evidence="17 18">
    <name type="scientific">Smittium culicis</name>
    <dbReference type="NCBI Taxonomy" id="133412"/>
    <lineage>
        <taxon>Eukaryota</taxon>
        <taxon>Fungi</taxon>
        <taxon>Fungi incertae sedis</taxon>
        <taxon>Zoopagomycota</taxon>
        <taxon>Kickxellomycotina</taxon>
        <taxon>Harpellomycetes</taxon>
        <taxon>Harpellales</taxon>
        <taxon>Legeriomycetaceae</taxon>
        <taxon>Smittium</taxon>
    </lineage>
</organism>
<evidence type="ECO:0000256" key="6">
    <source>
        <dbReference type="ARBA" id="ARBA00022729"/>
    </source>
</evidence>
<keyword evidence="6 14" id="KW-0732">Signal</keyword>
<dbReference type="InterPro" id="IPR013766">
    <property type="entry name" value="Thioredoxin_domain"/>
</dbReference>
<evidence type="ECO:0000256" key="1">
    <source>
        <dbReference type="ARBA" id="ARBA00001182"/>
    </source>
</evidence>
<proteinExistence type="inferred from homology"/>
<evidence type="ECO:0000256" key="15">
    <source>
        <dbReference type="SAM" id="MobiDB-lite"/>
    </source>
</evidence>
<evidence type="ECO:0000256" key="8">
    <source>
        <dbReference type="ARBA" id="ARBA00022824"/>
    </source>
</evidence>
<keyword evidence="18" id="KW-1185">Reference proteome</keyword>
<dbReference type="GO" id="GO:0005788">
    <property type="term" value="C:endoplasmic reticulum lumen"/>
    <property type="evidence" value="ECO:0007669"/>
    <property type="project" value="UniProtKB-SubCell"/>
</dbReference>
<keyword evidence="11 12" id="KW-0676">Redox-active center</keyword>
<dbReference type="PROSITE" id="PS00194">
    <property type="entry name" value="THIOREDOXIN_1"/>
    <property type="match status" value="2"/>
</dbReference>
<dbReference type="OrthoDB" id="427280at2759"/>
<dbReference type="NCBIfam" id="TIGR01130">
    <property type="entry name" value="ER_PDI_fam"/>
    <property type="match status" value="1"/>
</dbReference>
<dbReference type="GO" id="GO:0003756">
    <property type="term" value="F:protein disulfide isomerase activity"/>
    <property type="evidence" value="ECO:0007669"/>
    <property type="project" value="UniProtKB-EC"/>
</dbReference>
<keyword evidence="9 12" id="KW-1015">Disulfide bond</keyword>
<dbReference type="CDD" id="cd02981">
    <property type="entry name" value="PDI_b_family"/>
    <property type="match status" value="1"/>
</dbReference>
<dbReference type="PROSITE" id="PS51352">
    <property type="entry name" value="THIOREDOXIN_2"/>
    <property type="match status" value="2"/>
</dbReference>
<protein>
    <recommendedName>
        <fullName evidence="5 14">Protein disulfide-isomerase</fullName>
        <ecNumber evidence="5 14">5.3.4.1</ecNumber>
    </recommendedName>
</protein>
<dbReference type="CDD" id="cd02995">
    <property type="entry name" value="PDI_a_PDI_a'_C"/>
    <property type="match status" value="1"/>
</dbReference>
<dbReference type="SUPFAM" id="SSF52833">
    <property type="entry name" value="Thioredoxin-like"/>
    <property type="match status" value="4"/>
</dbReference>
<feature type="compositionally biased region" description="Acidic residues" evidence="15">
    <location>
        <begin position="523"/>
        <end position="543"/>
    </location>
</feature>
<evidence type="ECO:0000256" key="9">
    <source>
        <dbReference type="ARBA" id="ARBA00023157"/>
    </source>
</evidence>
<dbReference type="AlphaFoldDB" id="A0A1R1Y183"/>
<feature type="chain" id="PRO_5011825990" description="Protein disulfide-isomerase" evidence="14">
    <location>
        <begin position="25"/>
        <end position="551"/>
    </location>
</feature>
<feature type="region of interest" description="Disordered" evidence="15">
    <location>
        <begin position="510"/>
        <end position="551"/>
    </location>
</feature>
<evidence type="ECO:0000259" key="16">
    <source>
        <dbReference type="PROSITE" id="PS51352"/>
    </source>
</evidence>
<dbReference type="CDD" id="cd02982">
    <property type="entry name" value="PDI_b'_family"/>
    <property type="match status" value="1"/>
</dbReference>
<dbReference type="STRING" id="133412.A0A1R1Y183"/>
<evidence type="ECO:0000256" key="4">
    <source>
        <dbReference type="ARBA" id="ARBA00006347"/>
    </source>
</evidence>
<comment type="similarity">
    <text evidence="4 13">Belongs to the protein disulfide isomerase family.</text>
</comment>
<dbReference type="PANTHER" id="PTHR18929:SF132">
    <property type="entry name" value="PROTEIN DISULFIDE-ISOMERASE A3"/>
    <property type="match status" value="1"/>
</dbReference>
<dbReference type="InterPro" id="IPR017937">
    <property type="entry name" value="Thioredoxin_CS"/>
</dbReference>
<evidence type="ECO:0000256" key="7">
    <source>
        <dbReference type="ARBA" id="ARBA00022737"/>
    </source>
</evidence>
<feature type="domain" description="Thioredoxin" evidence="16">
    <location>
        <begin position="20"/>
        <end position="150"/>
    </location>
</feature>
<feature type="disulfide bond" description="Redox-active" evidence="12">
    <location>
        <begin position="74"/>
        <end position="77"/>
    </location>
</feature>
<evidence type="ECO:0000256" key="14">
    <source>
        <dbReference type="RuleBase" id="RU361130"/>
    </source>
</evidence>
<feature type="compositionally biased region" description="Basic and acidic residues" evidence="15">
    <location>
        <begin position="510"/>
        <end position="522"/>
    </location>
</feature>
<reference evidence="17 18" key="1">
    <citation type="submission" date="2017-01" db="EMBL/GenBank/DDBJ databases">
        <authorList>
            <person name="Mah S.A."/>
            <person name="Swanson W.J."/>
            <person name="Moy G.W."/>
            <person name="Vacquier V.D."/>
        </authorList>
    </citation>
    <scope>NUCLEOTIDE SEQUENCE [LARGE SCALE GENOMIC DNA]</scope>
    <source>
        <strain evidence="17 18">GSMNP</strain>
    </source>
</reference>
<comment type="subcellular location">
    <subcellularLocation>
        <location evidence="3">Endoplasmic reticulum lumen</location>
    </subcellularLocation>
</comment>
<feature type="signal peptide" evidence="14">
    <location>
        <begin position="1"/>
        <end position="24"/>
    </location>
</feature>
<evidence type="ECO:0000256" key="10">
    <source>
        <dbReference type="ARBA" id="ARBA00023235"/>
    </source>
</evidence>
<feature type="domain" description="Thioredoxin" evidence="16">
    <location>
        <begin position="373"/>
        <end position="504"/>
    </location>
</feature>